<dbReference type="Proteomes" id="UP000237000">
    <property type="component" value="Unassembled WGS sequence"/>
</dbReference>
<evidence type="ECO:0000313" key="2">
    <source>
        <dbReference type="Proteomes" id="UP000237000"/>
    </source>
</evidence>
<sequence>GSAVAFTDGCQGSAVVSIDGHLQGVNDRSKVWLGACVSRGSGIYFVCVLRD</sequence>
<keyword evidence="2" id="KW-1185">Reference proteome</keyword>
<dbReference type="InParanoid" id="A0A2P5D7Q5"/>
<organism evidence="1 2">
    <name type="scientific">Trema orientale</name>
    <name type="common">Charcoal tree</name>
    <name type="synonym">Celtis orientalis</name>
    <dbReference type="NCBI Taxonomy" id="63057"/>
    <lineage>
        <taxon>Eukaryota</taxon>
        <taxon>Viridiplantae</taxon>
        <taxon>Streptophyta</taxon>
        <taxon>Embryophyta</taxon>
        <taxon>Tracheophyta</taxon>
        <taxon>Spermatophyta</taxon>
        <taxon>Magnoliopsida</taxon>
        <taxon>eudicotyledons</taxon>
        <taxon>Gunneridae</taxon>
        <taxon>Pentapetalae</taxon>
        <taxon>rosids</taxon>
        <taxon>fabids</taxon>
        <taxon>Rosales</taxon>
        <taxon>Cannabaceae</taxon>
        <taxon>Trema</taxon>
    </lineage>
</organism>
<feature type="non-terminal residue" evidence="1">
    <location>
        <position position="1"/>
    </location>
</feature>
<gene>
    <name evidence="1" type="ORF">TorRG33x02_259630</name>
</gene>
<reference evidence="2" key="1">
    <citation type="submission" date="2016-06" db="EMBL/GenBank/DDBJ databases">
        <title>Parallel loss of symbiosis genes in relatives of nitrogen-fixing non-legume Parasponia.</title>
        <authorList>
            <person name="Van Velzen R."/>
            <person name="Holmer R."/>
            <person name="Bu F."/>
            <person name="Rutten L."/>
            <person name="Van Zeijl A."/>
            <person name="Liu W."/>
            <person name="Santuari L."/>
            <person name="Cao Q."/>
            <person name="Sharma T."/>
            <person name="Shen D."/>
            <person name="Roswanjaya Y."/>
            <person name="Wardhani T."/>
            <person name="Kalhor M.S."/>
            <person name="Jansen J."/>
            <person name="Van den Hoogen J."/>
            <person name="Gungor B."/>
            <person name="Hartog M."/>
            <person name="Hontelez J."/>
            <person name="Verver J."/>
            <person name="Yang W.-C."/>
            <person name="Schijlen E."/>
            <person name="Repin R."/>
            <person name="Schilthuizen M."/>
            <person name="Schranz E."/>
            <person name="Heidstra R."/>
            <person name="Miyata K."/>
            <person name="Fedorova E."/>
            <person name="Kohlen W."/>
            <person name="Bisseling T."/>
            <person name="Smit S."/>
            <person name="Geurts R."/>
        </authorList>
    </citation>
    <scope>NUCLEOTIDE SEQUENCE [LARGE SCALE GENOMIC DNA]</scope>
    <source>
        <strain evidence="2">cv. RG33-2</strain>
    </source>
</reference>
<evidence type="ECO:0000313" key="1">
    <source>
        <dbReference type="EMBL" id="PON69340.1"/>
    </source>
</evidence>
<comment type="caution">
    <text evidence="1">The sequence shown here is derived from an EMBL/GenBank/DDBJ whole genome shotgun (WGS) entry which is preliminary data.</text>
</comment>
<protein>
    <submittedName>
        <fullName evidence="1">Uncharacterized protein</fullName>
    </submittedName>
</protein>
<proteinExistence type="predicted"/>
<name>A0A2P5D7Q5_TREOI</name>
<dbReference type="AlphaFoldDB" id="A0A2P5D7Q5"/>
<accession>A0A2P5D7Q5</accession>
<dbReference type="EMBL" id="JXTC01000289">
    <property type="protein sequence ID" value="PON69340.1"/>
    <property type="molecule type" value="Genomic_DNA"/>
</dbReference>